<evidence type="ECO:0000313" key="2">
    <source>
        <dbReference type="EMBL" id="MDH4623823.1"/>
    </source>
</evidence>
<evidence type="ECO:0000313" key="3">
    <source>
        <dbReference type="Proteomes" id="UP001162155"/>
    </source>
</evidence>
<feature type="transmembrane region" description="Helical" evidence="1">
    <location>
        <begin position="60"/>
        <end position="81"/>
    </location>
</feature>
<reference evidence="2" key="1">
    <citation type="submission" date="2021-02" db="EMBL/GenBank/DDBJ databases">
        <title>Genome analysis of blister spot of apple pathogen from New York area.</title>
        <authorList>
            <person name="Kandel P."/>
            <person name="Hockett K.L."/>
            <person name="Santander R."/>
            <person name="Acimovic S."/>
        </authorList>
    </citation>
    <scope>NUCLEOTIDE SEQUENCE</scope>
    <source>
        <strain evidence="2">PSP1</strain>
    </source>
</reference>
<keyword evidence="1" id="KW-0472">Membrane</keyword>
<keyword evidence="1" id="KW-1133">Transmembrane helix</keyword>
<evidence type="ECO:0008006" key="4">
    <source>
        <dbReference type="Google" id="ProtNLM"/>
    </source>
</evidence>
<evidence type="ECO:0000256" key="1">
    <source>
        <dbReference type="SAM" id="Phobius"/>
    </source>
</evidence>
<dbReference type="EMBL" id="JAFFRZ010000001">
    <property type="protein sequence ID" value="MDH4623823.1"/>
    <property type="molecule type" value="Genomic_DNA"/>
</dbReference>
<name>A0AA43IW78_PSESX</name>
<accession>A0AA43IW78</accession>
<organism evidence="2 3">
    <name type="scientific">Pseudomonas syringae pv. papulans</name>
    <dbReference type="NCBI Taxonomy" id="83963"/>
    <lineage>
        <taxon>Bacteria</taxon>
        <taxon>Pseudomonadati</taxon>
        <taxon>Pseudomonadota</taxon>
        <taxon>Gammaproteobacteria</taxon>
        <taxon>Pseudomonadales</taxon>
        <taxon>Pseudomonadaceae</taxon>
        <taxon>Pseudomonas</taxon>
        <taxon>Pseudomonas syringae</taxon>
    </lineage>
</organism>
<dbReference type="RefSeq" id="WP_052810451.1">
    <property type="nucleotide sequence ID" value="NZ_JAFFRY010000026.1"/>
</dbReference>
<keyword evidence="1" id="KW-0812">Transmembrane</keyword>
<comment type="caution">
    <text evidence="2">The sequence shown here is derived from an EMBL/GenBank/DDBJ whole genome shotgun (WGS) entry which is preliminary data.</text>
</comment>
<gene>
    <name evidence="2" type="ORF">JW322_19150</name>
</gene>
<feature type="transmembrane region" description="Helical" evidence="1">
    <location>
        <begin position="20"/>
        <end position="40"/>
    </location>
</feature>
<feature type="transmembrane region" description="Helical" evidence="1">
    <location>
        <begin position="222"/>
        <end position="242"/>
    </location>
</feature>
<dbReference type="Proteomes" id="UP001162155">
    <property type="component" value="Unassembled WGS sequence"/>
</dbReference>
<protein>
    <recommendedName>
        <fullName evidence="4">Phage abortive infection protein</fullName>
    </recommendedName>
</protein>
<dbReference type="AlphaFoldDB" id="A0AA43IW78"/>
<proteinExistence type="predicted"/>
<sequence length="277" mass="31360">MMIFSARLSRLANELKINWLIYSAIVLAAVVVVAVLTFYCLNFPFNVSTSQEIWGQFGDYFGGVLNPILSFFALTGLMITLRAQQAESNKAEKRHEASAFDSRLFQLLSLMHTSVSSVKFVRTELFEASTEYDGHRAVGYALNRLQEDYLYLAERGVGEEMYERLMPKYSAWKGKYWSGVANYIESVLFVIEYVLASKAGKDDLDFAMRAVFAQMSSDEKLLVFYVMIFSLPQKIFIFGGMMDHGLFGSASKDDLMPYRKDLINSAIMQRLLNGSVG</sequence>